<dbReference type="PANTHER" id="PTHR43513:SF3">
    <property type="entry name" value="DIHYDROOROTATE DEHYDROGENASE B (NAD(+)), ELECTRON TRANSFER SUBUNIT-RELATED"/>
    <property type="match status" value="1"/>
</dbReference>
<organism evidence="4">
    <name type="scientific">Desulfomonile tiedjei</name>
    <dbReference type="NCBI Taxonomy" id="2358"/>
    <lineage>
        <taxon>Bacteria</taxon>
        <taxon>Pseudomonadati</taxon>
        <taxon>Thermodesulfobacteriota</taxon>
        <taxon>Desulfomonilia</taxon>
        <taxon>Desulfomonilales</taxon>
        <taxon>Desulfomonilaceae</taxon>
        <taxon>Desulfomonile</taxon>
    </lineage>
</organism>
<dbReference type="InterPro" id="IPR019480">
    <property type="entry name" value="Dihydroorotate_DH_Fe-S-bd"/>
</dbReference>
<evidence type="ECO:0000259" key="3">
    <source>
        <dbReference type="PROSITE" id="PS51384"/>
    </source>
</evidence>
<dbReference type="CDD" id="cd06219">
    <property type="entry name" value="DHOD_e_trans_like1"/>
    <property type="match status" value="1"/>
</dbReference>
<dbReference type="Gene3D" id="3.40.50.80">
    <property type="entry name" value="Nucleotide-binding domain of ferredoxin-NADP reductase (FNR) module"/>
    <property type="match status" value="1"/>
</dbReference>
<dbReference type="SUPFAM" id="SSF63380">
    <property type="entry name" value="Riboflavin synthase domain-like"/>
    <property type="match status" value="1"/>
</dbReference>
<sequence length="286" mass="30639">MFEILEKERIGPGVNRAVISAPAIAQAHRPGQFIILRTHEKGERIPLTVADKDAEKGTITLVWQEVGVTTYYLGTMCVGERLQDLCGPLGKPTHIENFGTVVGVGGGIGVAPLYPITKGMYEAGNHVISIIGARTKDLLIMTEDIKKVSHETLIATDDGSFGIHGFVTQVLQSLIDKGVKIDLVVAIGPVPMMKATVNVTKKANLPTVVSLNPIMVDGTGMCGACRVEVGGKTMFGCVDGPEFDGFQVDFDLLTKRLAMYKGPELVALNRFRETPRGCQCTFPGGA</sequence>
<dbReference type="SUPFAM" id="SSF52343">
    <property type="entry name" value="Ferredoxin reductase-like, C-terminal NADP-linked domain"/>
    <property type="match status" value="1"/>
</dbReference>
<proteinExistence type="predicted"/>
<comment type="cofactor">
    <cofactor evidence="2">
        <name>[2Fe-2S] cluster</name>
        <dbReference type="ChEBI" id="CHEBI:190135"/>
    </cofactor>
    <text evidence="2">Binds 1 [2Fe-2S] cluster per subunit.</text>
</comment>
<dbReference type="AlphaFoldDB" id="A0A7C4AS94"/>
<keyword evidence="1" id="KW-0285">Flavoprotein</keyword>
<keyword evidence="2" id="KW-0411">Iron-sulfur</keyword>
<keyword evidence="2" id="KW-0001">2Fe-2S</keyword>
<dbReference type="GO" id="GO:0046872">
    <property type="term" value="F:metal ion binding"/>
    <property type="evidence" value="ECO:0007669"/>
    <property type="project" value="UniProtKB-KW"/>
</dbReference>
<comment type="cofactor">
    <cofactor evidence="1">
        <name>FAD</name>
        <dbReference type="ChEBI" id="CHEBI:57692"/>
    </cofactor>
    <text evidence="1">Binds 1 FAD per subunit.</text>
</comment>
<evidence type="ECO:0000256" key="2">
    <source>
        <dbReference type="PIRSR" id="PIRSR006816-2"/>
    </source>
</evidence>
<dbReference type="InterPro" id="IPR017927">
    <property type="entry name" value="FAD-bd_FR_type"/>
</dbReference>
<dbReference type="GO" id="GO:0016491">
    <property type="term" value="F:oxidoreductase activity"/>
    <property type="evidence" value="ECO:0007669"/>
    <property type="project" value="InterPro"/>
</dbReference>
<keyword evidence="2" id="KW-0479">Metal-binding</keyword>
<dbReference type="GO" id="GO:0050660">
    <property type="term" value="F:flavin adenine dinucleotide binding"/>
    <property type="evidence" value="ECO:0007669"/>
    <property type="project" value="InterPro"/>
</dbReference>
<evidence type="ECO:0000256" key="1">
    <source>
        <dbReference type="PIRSR" id="PIRSR006816-1"/>
    </source>
</evidence>
<dbReference type="GO" id="GO:0051537">
    <property type="term" value="F:2 iron, 2 sulfur cluster binding"/>
    <property type="evidence" value="ECO:0007669"/>
    <property type="project" value="UniProtKB-KW"/>
</dbReference>
<feature type="binding site" evidence="2">
    <location>
        <position position="222"/>
    </location>
    <ligand>
        <name>[2Fe-2S] cluster</name>
        <dbReference type="ChEBI" id="CHEBI:190135"/>
    </ligand>
</feature>
<accession>A0A7C4AS94</accession>
<evidence type="ECO:0000313" key="4">
    <source>
        <dbReference type="EMBL" id="HGH61127.1"/>
    </source>
</evidence>
<feature type="binding site" evidence="1">
    <location>
        <begin position="62"/>
        <end position="64"/>
    </location>
    <ligand>
        <name>FAD</name>
        <dbReference type="ChEBI" id="CHEBI:57692"/>
    </ligand>
</feature>
<name>A0A7C4AS94_9BACT</name>
<protein>
    <submittedName>
        <fullName evidence="4">Sulfide/dihydroorotate dehydrogenase-like FAD/NAD-binding protein</fullName>
    </submittedName>
</protein>
<dbReference type="PANTHER" id="PTHR43513">
    <property type="entry name" value="DIHYDROOROTATE DEHYDROGENASE B (NAD(+)), ELECTRON TRANSFER SUBUNIT"/>
    <property type="match status" value="1"/>
</dbReference>
<comment type="caution">
    <text evidence="4">The sequence shown here is derived from an EMBL/GenBank/DDBJ whole genome shotgun (WGS) entry which is preliminary data.</text>
</comment>
<dbReference type="InterPro" id="IPR050353">
    <property type="entry name" value="PyrK_electron_transfer"/>
</dbReference>
<dbReference type="NCBIfam" id="NF004862">
    <property type="entry name" value="PRK06222.1"/>
    <property type="match status" value="1"/>
</dbReference>
<dbReference type="PIRSF" id="PIRSF006816">
    <property type="entry name" value="Cyc3_hyd_g"/>
    <property type="match status" value="1"/>
</dbReference>
<reference evidence="4" key="1">
    <citation type="journal article" date="2020" name="mSystems">
        <title>Genome- and Community-Level Interaction Insights into Carbon Utilization and Element Cycling Functions of Hydrothermarchaeota in Hydrothermal Sediment.</title>
        <authorList>
            <person name="Zhou Z."/>
            <person name="Liu Y."/>
            <person name="Xu W."/>
            <person name="Pan J."/>
            <person name="Luo Z.H."/>
            <person name="Li M."/>
        </authorList>
    </citation>
    <scope>NUCLEOTIDE SEQUENCE [LARGE SCALE GENOMIC DNA]</scope>
    <source>
        <strain evidence="4">SpSt-769</strain>
    </source>
</reference>
<dbReference type="InterPro" id="IPR012165">
    <property type="entry name" value="Cyt_c3_hydrogenase_gsu"/>
</dbReference>
<feature type="domain" description="FAD-binding FR-type" evidence="3">
    <location>
        <begin position="1"/>
        <end position="95"/>
    </location>
</feature>
<dbReference type="EMBL" id="DTGT01000238">
    <property type="protein sequence ID" value="HGH61127.1"/>
    <property type="molecule type" value="Genomic_DNA"/>
</dbReference>
<dbReference type="Gene3D" id="2.40.30.10">
    <property type="entry name" value="Translation factors"/>
    <property type="match status" value="1"/>
</dbReference>
<keyword evidence="1" id="KW-0274">FAD</keyword>
<keyword evidence="2" id="KW-0408">Iron</keyword>
<feature type="binding site" evidence="2">
    <location>
        <position position="225"/>
    </location>
    <ligand>
        <name>[2Fe-2S] cluster</name>
        <dbReference type="ChEBI" id="CHEBI:190135"/>
    </ligand>
</feature>
<dbReference type="InterPro" id="IPR039261">
    <property type="entry name" value="FNR_nucleotide-bd"/>
</dbReference>
<gene>
    <name evidence="4" type="ORF">ENV54_07510</name>
</gene>
<dbReference type="InterPro" id="IPR017938">
    <property type="entry name" value="Riboflavin_synthase-like_b-brl"/>
</dbReference>
<dbReference type="PROSITE" id="PS51384">
    <property type="entry name" value="FAD_FR"/>
    <property type="match status" value="1"/>
</dbReference>
<feature type="binding site" evidence="2">
    <location>
        <position position="237"/>
    </location>
    <ligand>
        <name>[2Fe-2S] cluster</name>
        <dbReference type="ChEBI" id="CHEBI:190135"/>
    </ligand>
</feature>
<dbReference type="Pfam" id="PF10418">
    <property type="entry name" value="DHODB_Fe-S_bind"/>
    <property type="match status" value="1"/>
</dbReference>
<dbReference type="GO" id="GO:0006221">
    <property type="term" value="P:pyrimidine nucleotide biosynthetic process"/>
    <property type="evidence" value="ECO:0007669"/>
    <property type="project" value="InterPro"/>
</dbReference>